<dbReference type="KEGG" id="pmm:PMM1943"/>
<proteinExistence type="predicted"/>
<accession>A8WIG1</accession>
<dbReference type="RefSeq" id="WP_036930280.1">
    <property type="nucleotide sequence ID" value="NC_005072.1"/>
</dbReference>
<gene>
    <name evidence="3" type="ordered locus">PMM1943</name>
</gene>
<keyword evidence="2" id="KW-1133">Transmembrane helix</keyword>
<reference evidence="3 4" key="1">
    <citation type="journal article" date="2003" name="Nature">
        <title>Genome divergence in two Prochlorococcus ecotypes reflects oceanic niche differentiation.</title>
        <authorList>
            <person name="Rocap G."/>
            <person name="Larimer F.W."/>
            <person name="Lamerdin J.E."/>
            <person name="Malfatti S."/>
            <person name="Chain P."/>
            <person name="Ahlgren N.A."/>
            <person name="Arellano A."/>
            <person name="Coleman M."/>
            <person name="Hauser L."/>
            <person name="Hess W.R."/>
            <person name="Johnson Z.I."/>
            <person name="Land M.L."/>
            <person name="Lindell D."/>
            <person name="Post A.F."/>
            <person name="Regala W."/>
            <person name="Shah M."/>
            <person name="Shaw S.L."/>
            <person name="Steglich C."/>
            <person name="Sullivan M.B."/>
            <person name="Ting C.S."/>
            <person name="Tolonen A."/>
            <person name="Webb E.A."/>
            <person name="Zinser E.R."/>
            <person name="Chisholm S.W."/>
        </authorList>
    </citation>
    <scope>NUCLEOTIDE SEQUENCE [LARGE SCALE GENOMIC DNA]</scope>
    <source>
        <strain evidence="4">CCMP1986 / NIES-2087 / MED4</strain>
    </source>
</reference>
<keyword evidence="2" id="KW-0472">Membrane</keyword>
<name>A8WIG1_PROMP</name>
<organism evidence="3 4">
    <name type="scientific">Prochlorococcus marinus subsp. pastoris (strain CCMP1986 / NIES-2087 / MED4)</name>
    <dbReference type="NCBI Taxonomy" id="59919"/>
    <lineage>
        <taxon>Bacteria</taxon>
        <taxon>Bacillati</taxon>
        <taxon>Cyanobacteriota</taxon>
        <taxon>Cyanophyceae</taxon>
        <taxon>Synechococcales</taxon>
        <taxon>Prochlorococcaceae</taxon>
        <taxon>Prochlorococcus</taxon>
    </lineage>
</organism>
<dbReference type="HOGENOM" id="CLU_2001845_0_0_3"/>
<evidence type="ECO:0000313" key="3">
    <source>
        <dbReference type="EMBL" id="CAP16448.1"/>
    </source>
</evidence>
<dbReference type="eggNOG" id="ENOG50321EN">
    <property type="taxonomic scope" value="Bacteria"/>
</dbReference>
<evidence type="ECO:0000256" key="1">
    <source>
        <dbReference type="SAM" id="MobiDB-lite"/>
    </source>
</evidence>
<feature type="transmembrane region" description="Helical" evidence="2">
    <location>
        <begin position="86"/>
        <end position="111"/>
    </location>
</feature>
<evidence type="ECO:0000313" key="4">
    <source>
        <dbReference type="Proteomes" id="UP000001026"/>
    </source>
</evidence>
<dbReference type="EMBL" id="BX548174">
    <property type="protein sequence ID" value="CAP16448.1"/>
    <property type="molecule type" value="Genomic_DNA"/>
</dbReference>
<feature type="region of interest" description="Disordered" evidence="1">
    <location>
        <begin position="1"/>
        <end position="26"/>
    </location>
</feature>
<dbReference type="Proteomes" id="UP000001026">
    <property type="component" value="Chromosome"/>
</dbReference>
<protein>
    <submittedName>
        <fullName evidence="3">Uncharacterized protein</fullName>
    </submittedName>
</protein>
<evidence type="ECO:0000256" key="2">
    <source>
        <dbReference type="SAM" id="Phobius"/>
    </source>
</evidence>
<keyword evidence="2" id="KW-0812">Transmembrane</keyword>
<dbReference type="AlphaFoldDB" id="A8WIG1"/>
<sequence>MEESKQIPEEKNSIESSSEIKKESNKEENFKAFTEFLENASNQEIEDEKGKSDLEVDKPVTNDNSLFKRVLNDGFDGISSNPNYKMLALLIILLINLSLFFVIGNIGKAFLRNAGIM</sequence>
<dbReference type="OrthoDB" id="540687at2"/>